<keyword evidence="2" id="KW-1185">Reference proteome</keyword>
<dbReference type="AlphaFoldDB" id="A0ABC8K5B7"/>
<evidence type="ECO:0000313" key="2">
    <source>
        <dbReference type="Proteomes" id="UP001642260"/>
    </source>
</evidence>
<protein>
    <submittedName>
        <fullName evidence="1">Uncharacterized protein</fullName>
    </submittedName>
</protein>
<evidence type="ECO:0000313" key="1">
    <source>
        <dbReference type="EMBL" id="CAH8354023.1"/>
    </source>
</evidence>
<reference evidence="1 2" key="1">
    <citation type="submission" date="2022-03" db="EMBL/GenBank/DDBJ databases">
        <authorList>
            <person name="Macdonald S."/>
            <person name="Ahmed S."/>
            <person name="Newling K."/>
        </authorList>
    </citation>
    <scope>NUCLEOTIDE SEQUENCE [LARGE SCALE GENOMIC DNA]</scope>
</reference>
<organism evidence="1 2">
    <name type="scientific">Eruca vesicaria subsp. sativa</name>
    <name type="common">Garden rocket</name>
    <name type="synonym">Eruca sativa</name>
    <dbReference type="NCBI Taxonomy" id="29727"/>
    <lineage>
        <taxon>Eukaryota</taxon>
        <taxon>Viridiplantae</taxon>
        <taxon>Streptophyta</taxon>
        <taxon>Embryophyta</taxon>
        <taxon>Tracheophyta</taxon>
        <taxon>Spermatophyta</taxon>
        <taxon>Magnoliopsida</taxon>
        <taxon>eudicotyledons</taxon>
        <taxon>Gunneridae</taxon>
        <taxon>Pentapetalae</taxon>
        <taxon>rosids</taxon>
        <taxon>malvids</taxon>
        <taxon>Brassicales</taxon>
        <taxon>Brassicaceae</taxon>
        <taxon>Brassiceae</taxon>
        <taxon>Eruca</taxon>
    </lineage>
</organism>
<proteinExistence type="predicted"/>
<dbReference type="Proteomes" id="UP001642260">
    <property type="component" value="Unassembled WGS sequence"/>
</dbReference>
<gene>
    <name evidence="1" type="ORF">ERUC_LOCUS19778</name>
</gene>
<name>A0ABC8K5B7_ERUVS</name>
<accession>A0ABC8K5B7</accession>
<comment type="caution">
    <text evidence="1">The sequence shown here is derived from an EMBL/GenBank/DDBJ whole genome shotgun (WGS) entry which is preliminary data.</text>
</comment>
<dbReference type="EMBL" id="CAKOAT010186378">
    <property type="protein sequence ID" value="CAH8354023.1"/>
    <property type="molecule type" value="Genomic_DNA"/>
</dbReference>
<sequence length="128" mass="14364">MTWKFLLIKSGEQVWTSFSYVRNLFAGSVLSRLVTMIASPLFFMCQPKNVAILKQPLSLKPSDDLMDLITFFDDTQETSSDEEHSDLETDIAFSLPHATINDMINIQIEGFSKMAEDSVASRGFSSAE</sequence>